<dbReference type="RefSeq" id="WP_243749485.1">
    <property type="nucleotide sequence ID" value="NZ_JAAONY010000002.1"/>
</dbReference>
<dbReference type="InterPro" id="IPR014871">
    <property type="entry name" value="dUTPase/dCTP_pyrophosphatase"/>
</dbReference>
<dbReference type="Proteomes" id="UP000528457">
    <property type="component" value="Unassembled WGS sequence"/>
</dbReference>
<gene>
    <name evidence="1" type="ORF">HNR48_002232</name>
</gene>
<name>A0A7X0JTN6_9GAMM</name>
<dbReference type="EMBL" id="JACHHT010000002">
    <property type="protein sequence ID" value="MBB6521947.1"/>
    <property type="molecule type" value="Genomic_DNA"/>
</dbReference>
<evidence type="ECO:0000313" key="2">
    <source>
        <dbReference type="Proteomes" id="UP000528457"/>
    </source>
</evidence>
<dbReference type="AlphaFoldDB" id="A0A7X0JTN6"/>
<dbReference type="SUPFAM" id="SSF101386">
    <property type="entry name" value="all-alpha NTP pyrophosphatases"/>
    <property type="match status" value="1"/>
</dbReference>
<dbReference type="Pfam" id="PF08761">
    <property type="entry name" value="dUTPase_2"/>
    <property type="match status" value="1"/>
</dbReference>
<dbReference type="CDD" id="cd11527">
    <property type="entry name" value="NTP-PPase_dUTPase"/>
    <property type="match status" value="1"/>
</dbReference>
<keyword evidence="2" id="KW-1185">Reference proteome</keyword>
<protein>
    <submittedName>
        <fullName evidence="1">Dimeric dUTPase (All-alpha-NTP-PPase superfamily)</fullName>
    </submittedName>
</protein>
<reference evidence="1 2" key="1">
    <citation type="submission" date="2020-08" db="EMBL/GenBank/DDBJ databases">
        <title>Genomic Encyclopedia of Type Strains, Phase IV (KMG-IV): sequencing the most valuable type-strain genomes for metagenomic binning, comparative biology and taxonomic classification.</title>
        <authorList>
            <person name="Goeker M."/>
        </authorList>
    </citation>
    <scope>NUCLEOTIDE SEQUENCE [LARGE SCALE GENOMIC DNA]</scope>
    <source>
        <strain evidence="1 2">DSM 22368</strain>
    </source>
</reference>
<proteinExistence type="predicted"/>
<dbReference type="Gene3D" id="1.10.4010.10">
    <property type="entry name" value="Type II deoxyuridine triphosphatase"/>
    <property type="match status" value="1"/>
</dbReference>
<accession>A0A7X0JTN6</accession>
<evidence type="ECO:0000313" key="1">
    <source>
        <dbReference type="EMBL" id="MBB6521947.1"/>
    </source>
</evidence>
<organism evidence="1 2">
    <name type="scientific">Pseudoteredinibacter isoporae</name>
    <dbReference type="NCBI Taxonomy" id="570281"/>
    <lineage>
        <taxon>Bacteria</taxon>
        <taxon>Pseudomonadati</taxon>
        <taxon>Pseudomonadota</taxon>
        <taxon>Gammaproteobacteria</taxon>
        <taxon>Cellvibrionales</taxon>
        <taxon>Cellvibrionaceae</taxon>
        <taxon>Pseudoteredinibacter</taxon>
    </lineage>
</organism>
<dbReference type="InParanoid" id="A0A7X0JTN6"/>
<sequence length="209" mass="24579">MSQKLQQQLRIMLDLQDNMNLKVHDDWRAQNFEWYRAIWIECGELLDHYGWKWWKKQSPDIEQVRLELIDIWHFGLSMLLMSHDDKDALATQLAGQMQNDTPCPEDFPIALENFTAVVLSEKRFPIDCFMSLLAGVELDTEGLYRSYVGKNVLNFFRQDNGYKDGSYRKLWAGREDNEHLVELVQELDSSSASFADDLYQALQTRYQQG</sequence>
<comment type="caution">
    <text evidence="1">The sequence shown here is derived from an EMBL/GenBank/DDBJ whole genome shotgun (WGS) entry which is preliminary data.</text>
</comment>